<accession>A0A2T7PFG8</accession>
<dbReference type="AlphaFoldDB" id="A0A2T7PFG8"/>
<proteinExistence type="predicted"/>
<dbReference type="InterPro" id="IPR008914">
    <property type="entry name" value="PEBP"/>
</dbReference>
<reference evidence="1 2" key="1">
    <citation type="submission" date="2018-04" db="EMBL/GenBank/DDBJ databases">
        <title>The genome of golden apple snail Pomacea canaliculata provides insight into stress tolerance and invasive adaptation.</title>
        <authorList>
            <person name="Liu C."/>
            <person name="Liu B."/>
            <person name="Ren Y."/>
            <person name="Zhang Y."/>
            <person name="Wang H."/>
            <person name="Li S."/>
            <person name="Jiang F."/>
            <person name="Yin L."/>
            <person name="Zhang G."/>
            <person name="Qian W."/>
            <person name="Fan W."/>
        </authorList>
    </citation>
    <scope>NUCLEOTIDE SEQUENCE [LARGE SCALE GENOMIC DNA]</scope>
    <source>
        <strain evidence="1">SZHN2017</strain>
        <tissue evidence="1">Muscle</tissue>
    </source>
</reference>
<keyword evidence="2" id="KW-1185">Reference proteome</keyword>
<dbReference type="InterPro" id="IPR035810">
    <property type="entry name" value="PEBP_euk"/>
</dbReference>
<dbReference type="PANTHER" id="PTHR11362:SF82">
    <property type="entry name" value="PHOSPHATIDYLETHANOLAMINE-BINDING PROTEIN 4"/>
    <property type="match status" value="1"/>
</dbReference>
<dbReference type="EMBL" id="PZQS01000004">
    <property type="protein sequence ID" value="PVD32154.1"/>
    <property type="molecule type" value="Genomic_DNA"/>
</dbReference>
<dbReference type="CDD" id="cd00866">
    <property type="entry name" value="PEBP_euk"/>
    <property type="match status" value="1"/>
</dbReference>
<dbReference type="PANTHER" id="PTHR11362">
    <property type="entry name" value="PHOSPHATIDYLETHANOLAMINE-BINDING PROTEIN"/>
    <property type="match status" value="1"/>
</dbReference>
<evidence type="ECO:0000313" key="1">
    <source>
        <dbReference type="EMBL" id="PVD32154.1"/>
    </source>
</evidence>
<gene>
    <name evidence="1" type="ORF">C0Q70_07583</name>
</gene>
<dbReference type="STRING" id="400727.A0A2T7PFG8"/>
<sequence length="209" mass="23102">MRDTDIMCVCVSQTNDVMDYVILCKQEKLCQTRHPVLLLTAFVAFKSAFGADDNCPNRRPDVGCNLDVSFEDVEAFCNQIPTSSVASAPTIECHSPLAHSGKFFVLLMVDPDAPRPCPAPSGYYLHWLAVVTVTNVGVVKTTRTYVNYVPPTPPQGTHRYQLLMYRLSSSSLPTGAVPDKRSGFSLEDFRASVGLQENPDASFQFLYEP</sequence>
<dbReference type="Pfam" id="PF01161">
    <property type="entry name" value="PBP"/>
    <property type="match status" value="1"/>
</dbReference>
<protein>
    <recommendedName>
        <fullName evidence="3">Phosphatidylethanolamine-binding protein</fullName>
    </recommendedName>
</protein>
<evidence type="ECO:0008006" key="3">
    <source>
        <dbReference type="Google" id="ProtNLM"/>
    </source>
</evidence>
<dbReference type="Gene3D" id="3.90.280.10">
    <property type="entry name" value="PEBP-like"/>
    <property type="match status" value="1"/>
</dbReference>
<dbReference type="OrthoDB" id="6073512at2759"/>
<dbReference type="InterPro" id="IPR036610">
    <property type="entry name" value="PEBP-like_sf"/>
</dbReference>
<organism evidence="1 2">
    <name type="scientific">Pomacea canaliculata</name>
    <name type="common">Golden apple snail</name>
    <dbReference type="NCBI Taxonomy" id="400727"/>
    <lineage>
        <taxon>Eukaryota</taxon>
        <taxon>Metazoa</taxon>
        <taxon>Spiralia</taxon>
        <taxon>Lophotrochozoa</taxon>
        <taxon>Mollusca</taxon>
        <taxon>Gastropoda</taxon>
        <taxon>Caenogastropoda</taxon>
        <taxon>Architaenioglossa</taxon>
        <taxon>Ampullarioidea</taxon>
        <taxon>Ampullariidae</taxon>
        <taxon>Pomacea</taxon>
    </lineage>
</organism>
<name>A0A2T7PFG8_POMCA</name>
<dbReference type="SUPFAM" id="SSF49777">
    <property type="entry name" value="PEBP-like"/>
    <property type="match status" value="1"/>
</dbReference>
<dbReference type="Proteomes" id="UP000245119">
    <property type="component" value="Linkage Group LG4"/>
</dbReference>
<comment type="caution">
    <text evidence="1">The sequence shown here is derived from an EMBL/GenBank/DDBJ whole genome shotgun (WGS) entry which is preliminary data.</text>
</comment>
<evidence type="ECO:0000313" key="2">
    <source>
        <dbReference type="Proteomes" id="UP000245119"/>
    </source>
</evidence>